<sequence length="147" mass="17085">MLTLQEKVLFVKLFYHIQQNSVAAVKECCRIKRARRGPLSPCVLRKMIQKFETTGQLSINPGRGRKQIPSSRVKNVATEIFEASSQLQDGSNNTYRERTASVWHLKGSIRRYVLNIPADSLWPAVENIILRLQHLVEHERYHIEQLY</sequence>
<evidence type="ECO:0000313" key="2">
    <source>
        <dbReference type="Proteomes" id="UP000887013"/>
    </source>
</evidence>
<evidence type="ECO:0008006" key="3">
    <source>
        <dbReference type="Google" id="ProtNLM"/>
    </source>
</evidence>
<evidence type="ECO:0000313" key="1">
    <source>
        <dbReference type="EMBL" id="GFT45638.1"/>
    </source>
</evidence>
<accession>A0A8X6P0R6</accession>
<dbReference type="EMBL" id="BMAW01064530">
    <property type="protein sequence ID" value="GFT45638.1"/>
    <property type="molecule type" value="Genomic_DNA"/>
</dbReference>
<organism evidence="1 2">
    <name type="scientific">Nephila pilipes</name>
    <name type="common">Giant wood spider</name>
    <name type="synonym">Nephila maculata</name>
    <dbReference type="NCBI Taxonomy" id="299642"/>
    <lineage>
        <taxon>Eukaryota</taxon>
        <taxon>Metazoa</taxon>
        <taxon>Ecdysozoa</taxon>
        <taxon>Arthropoda</taxon>
        <taxon>Chelicerata</taxon>
        <taxon>Arachnida</taxon>
        <taxon>Araneae</taxon>
        <taxon>Araneomorphae</taxon>
        <taxon>Entelegynae</taxon>
        <taxon>Araneoidea</taxon>
        <taxon>Nephilidae</taxon>
        <taxon>Nephila</taxon>
    </lineage>
</organism>
<reference evidence="1" key="1">
    <citation type="submission" date="2020-08" db="EMBL/GenBank/DDBJ databases">
        <title>Multicomponent nature underlies the extraordinary mechanical properties of spider dragline silk.</title>
        <authorList>
            <person name="Kono N."/>
            <person name="Nakamura H."/>
            <person name="Mori M."/>
            <person name="Yoshida Y."/>
            <person name="Ohtoshi R."/>
            <person name="Malay A.D."/>
            <person name="Moran D.A.P."/>
            <person name="Tomita M."/>
            <person name="Numata K."/>
            <person name="Arakawa K."/>
        </authorList>
    </citation>
    <scope>NUCLEOTIDE SEQUENCE</scope>
</reference>
<gene>
    <name evidence="1" type="primary">AVEN_166094_1</name>
    <name evidence="1" type="ORF">NPIL_362581</name>
</gene>
<dbReference type="Proteomes" id="UP000887013">
    <property type="component" value="Unassembled WGS sequence"/>
</dbReference>
<protein>
    <recommendedName>
        <fullName evidence="3">DUF4817 domain-containing protein</fullName>
    </recommendedName>
</protein>
<dbReference type="AlphaFoldDB" id="A0A8X6P0R6"/>
<keyword evidence="2" id="KW-1185">Reference proteome</keyword>
<comment type="caution">
    <text evidence="1">The sequence shown here is derived from an EMBL/GenBank/DDBJ whole genome shotgun (WGS) entry which is preliminary data.</text>
</comment>
<proteinExistence type="predicted"/>
<dbReference type="OrthoDB" id="6465246at2759"/>
<name>A0A8X6P0R6_NEPPI</name>